<dbReference type="Proteomes" id="UP001327560">
    <property type="component" value="Chromosome 1"/>
</dbReference>
<dbReference type="InterPro" id="IPR036047">
    <property type="entry name" value="F-box-like_dom_sf"/>
</dbReference>
<name>A0AAQ3JL67_9LILI</name>
<reference evidence="2 3" key="1">
    <citation type="submission" date="2023-10" db="EMBL/GenBank/DDBJ databases">
        <title>Chromosome-scale genome assembly provides insights into flower coloration mechanisms of Canna indica.</title>
        <authorList>
            <person name="Li C."/>
        </authorList>
    </citation>
    <scope>NUCLEOTIDE SEQUENCE [LARGE SCALE GENOMIC DNA]</scope>
    <source>
        <tissue evidence="2">Flower</tissue>
    </source>
</reference>
<organism evidence="2 3">
    <name type="scientific">Canna indica</name>
    <name type="common">Indian-shot</name>
    <dbReference type="NCBI Taxonomy" id="4628"/>
    <lineage>
        <taxon>Eukaryota</taxon>
        <taxon>Viridiplantae</taxon>
        <taxon>Streptophyta</taxon>
        <taxon>Embryophyta</taxon>
        <taxon>Tracheophyta</taxon>
        <taxon>Spermatophyta</taxon>
        <taxon>Magnoliopsida</taxon>
        <taxon>Liliopsida</taxon>
        <taxon>Zingiberales</taxon>
        <taxon>Cannaceae</taxon>
        <taxon>Canna</taxon>
    </lineage>
</organism>
<accession>A0AAQ3JL67</accession>
<dbReference type="PROSITE" id="PS50181">
    <property type="entry name" value="FBOX"/>
    <property type="match status" value="1"/>
</dbReference>
<dbReference type="SUPFAM" id="SSF81383">
    <property type="entry name" value="F-box domain"/>
    <property type="match status" value="1"/>
</dbReference>
<evidence type="ECO:0000313" key="2">
    <source>
        <dbReference type="EMBL" id="WOK91909.1"/>
    </source>
</evidence>
<dbReference type="AlphaFoldDB" id="A0AAQ3JL67"/>
<proteinExistence type="predicted"/>
<dbReference type="Pfam" id="PF00646">
    <property type="entry name" value="F-box"/>
    <property type="match status" value="1"/>
</dbReference>
<dbReference type="PANTHER" id="PTHR34049">
    <property type="entry name" value="F-BOX PROTEIN SKIP27"/>
    <property type="match status" value="1"/>
</dbReference>
<dbReference type="CDD" id="cd09917">
    <property type="entry name" value="F-box_SF"/>
    <property type="match status" value="1"/>
</dbReference>
<sequence>MAVGKVQHEESIPAGLRFVRSTSALGRKRVALSKTVNLANLSSPCGRTSFKRSGRRSRMQQLNLLEALPEEILVKILCKVNHSDLKQLLLVSKTIRGATLIARESHFAFSTPISNIAFHPLRNGDPGNSNEVPYAPMRERVAKSRLDGVDLSSIAVALFHSPGNE</sequence>
<keyword evidence="3" id="KW-1185">Reference proteome</keyword>
<dbReference type="EMBL" id="CP136890">
    <property type="protein sequence ID" value="WOK91909.1"/>
    <property type="molecule type" value="Genomic_DNA"/>
</dbReference>
<dbReference type="InterPro" id="IPR045286">
    <property type="entry name" value="FBS1-like"/>
</dbReference>
<dbReference type="PANTHER" id="PTHR34049:SF1">
    <property type="entry name" value="F-BOX PROTEIN SKIP27"/>
    <property type="match status" value="1"/>
</dbReference>
<gene>
    <name evidence="2" type="ORF">Cni_G00600</name>
</gene>
<evidence type="ECO:0000313" key="3">
    <source>
        <dbReference type="Proteomes" id="UP001327560"/>
    </source>
</evidence>
<dbReference type="InterPro" id="IPR001810">
    <property type="entry name" value="F-box_dom"/>
</dbReference>
<protein>
    <recommendedName>
        <fullName evidence="1">F-box domain-containing protein</fullName>
    </recommendedName>
</protein>
<evidence type="ECO:0000259" key="1">
    <source>
        <dbReference type="PROSITE" id="PS50181"/>
    </source>
</evidence>
<feature type="domain" description="F-box" evidence="1">
    <location>
        <begin position="62"/>
        <end position="110"/>
    </location>
</feature>